<evidence type="ECO:0000256" key="10">
    <source>
        <dbReference type="PIRSR" id="PIRSR001589-3"/>
    </source>
</evidence>
<feature type="domain" description="Glutamine amidotransferase type-2" evidence="11">
    <location>
        <begin position="2"/>
        <end position="223"/>
    </location>
</feature>
<dbReference type="PROSITE" id="PS51278">
    <property type="entry name" value="GATASE_TYPE_2"/>
    <property type="match status" value="1"/>
</dbReference>
<name>A0A480APC7_9BURK</name>
<dbReference type="InterPro" id="IPR001962">
    <property type="entry name" value="Asn_synthase"/>
</dbReference>
<feature type="site" description="Important for beta-aspartyl-AMP intermediate formation" evidence="10">
    <location>
        <position position="394"/>
    </location>
</feature>
<dbReference type="InterPro" id="IPR029055">
    <property type="entry name" value="Ntn_hydrolases_N"/>
</dbReference>
<protein>
    <recommendedName>
        <fullName evidence="3">asparagine synthase (glutamine-hydrolyzing)</fullName>
        <ecNumber evidence="3">6.3.5.4</ecNumber>
    </recommendedName>
</protein>
<dbReference type="Pfam" id="PF00733">
    <property type="entry name" value="Asn_synthase"/>
    <property type="match status" value="1"/>
</dbReference>
<keyword evidence="8" id="KW-0061">Asparagine biosynthesis</keyword>
<feature type="binding site" evidence="9">
    <location>
        <begin position="392"/>
        <end position="393"/>
    </location>
    <ligand>
        <name>ATP</name>
        <dbReference type="ChEBI" id="CHEBI:30616"/>
    </ligand>
</feature>
<evidence type="ECO:0000313" key="13">
    <source>
        <dbReference type="Proteomes" id="UP000301751"/>
    </source>
</evidence>
<dbReference type="GO" id="GO:0006529">
    <property type="term" value="P:asparagine biosynthetic process"/>
    <property type="evidence" value="ECO:0007669"/>
    <property type="project" value="UniProtKB-KW"/>
</dbReference>
<comment type="pathway">
    <text evidence="1">Amino-acid biosynthesis; L-asparagine biosynthesis; L-asparagine from L-aspartate (L-Gln route): step 1/1.</text>
</comment>
<dbReference type="InterPro" id="IPR033738">
    <property type="entry name" value="AsnB_N"/>
</dbReference>
<dbReference type="Gene3D" id="3.60.20.10">
    <property type="entry name" value="Glutamine Phosphoribosylpyrophosphate, subunit 1, domain 1"/>
    <property type="match status" value="1"/>
</dbReference>
<dbReference type="InterPro" id="IPR017932">
    <property type="entry name" value="GATase_2_dom"/>
</dbReference>
<reference evidence="13" key="1">
    <citation type="submission" date="2019-03" db="EMBL/GenBank/DDBJ databases">
        <title>Aquabacterium pictum sp.nov., the first bacteriochlorophyll a-containing freshwater bacterium in the genus Aquabacterium of the class Betaproteobacteria.</title>
        <authorList>
            <person name="Hirose S."/>
            <person name="Tank M."/>
            <person name="Hara E."/>
            <person name="Tamaki H."/>
            <person name="Takaichi S."/>
            <person name="Haruta S."/>
            <person name="Hanada S."/>
        </authorList>
    </citation>
    <scope>NUCLEOTIDE SEQUENCE [LARGE SCALE GENOMIC DNA]</scope>
    <source>
        <strain evidence="13">W35</strain>
    </source>
</reference>
<comment type="catalytic activity">
    <reaction evidence="7">
        <text>L-aspartate + L-glutamine + ATP + H2O = L-asparagine + L-glutamate + AMP + diphosphate + H(+)</text>
        <dbReference type="Rhea" id="RHEA:12228"/>
        <dbReference type="ChEBI" id="CHEBI:15377"/>
        <dbReference type="ChEBI" id="CHEBI:15378"/>
        <dbReference type="ChEBI" id="CHEBI:29985"/>
        <dbReference type="ChEBI" id="CHEBI:29991"/>
        <dbReference type="ChEBI" id="CHEBI:30616"/>
        <dbReference type="ChEBI" id="CHEBI:33019"/>
        <dbReference type="ChEBI" id="CHEBI:58048"/>
        <dbReference type="ChEBI" id="CHEBI:58359"/>
        <dbReference type="ChEBI" id="CHEBI:456215"/>
        <dbReference type="EC" id="6.3.5.4"/>
    </reaction>
</comment>
<dbReference type="InterPro" id="IPR006426">
    <property type="entry name" value="Asn_synth_AEB"/>
</dbReference>
<keyword evidence="5 9" id="KW-0067">ATP-binding</keyword>
<evidence type="ECO:0000256" key="8">
    <source>
        <dbReference type="PIRSR" id="PIRSR001589-1"/>
    </source>
</evidence>
<dbReference type="EMBL" id="BJCL01000006">
    <property type="protein sequence ID" value="GCL63489.1"/>
    <property type="molecule type" value="Genomic_DNA"/>
</dbReference>
<feature type="binding site" evidence="9">
    <location>
        <position position="319"/>
    </location>
    <ligand>
        <name>ATP</name>
        <dbReference type="ChEBI" id="CHEBI:30616"/>
    </ligand>
</feature>
<keyword evidence="6 8" id="KW-0315">Glutamine amidotransferase</keyword>
<dbReference type="RefSeq" id="WP_137733238.1">
    <property type="nucleotide sequence ID" value="NZ_BJCL01000006.1"/>
</dbReference>
<evidence type="ECO:0000256" key="9">
    <source>
        <dbReference type="PIRSR" id="PIRSR001589-2"/>
    </source>
</evidence>
<dbReference type="PANTHER" id="PTHR43284:SF1">
    <property type="entry name" value="ASPARAGINE SYNTHETASE"/>
    <property type="match status" value="1"/>
</dbReference>
<feature type="active site" description="For GATase activity" evidence="8">
    <location>
        <position position="2"/>
    </location>
</feature>
<organism evidence="12 13">
    <name type="scientific">Pseudaquabacterium pictum</name>
    <dbReference type="NCBI Taxonomy" id="2315236"/>
    <lineage>
        <taxon>Bacteria</taxon>
        <taxon>Pseudomonadati</taxon>
        <taxon>Pseudomonadota</taxon>
        <taxon>Betaproteobacteria</taxon>
        <taxon>Burkholderiales</taxon>
        <taxon>Sphaerotilaceae</taxon>
        <taxon>Pseudaquabacterium</taxon>
    </lineage>
</organism>
<dbReference type="GO" id="GO:0004066">
    <property type="term" value="F:asparagine synthase (glutamine-hydrolyzing) activity"/>
    <property type="evidence" value="ECO:0007669"/>
    <property type="project" value="UniProtKB-EC"/>
</dbReference>
<evidence type="ECO:0000313" key="12">
    <source>
        <dbReference type="EMBL" id="GCL63489.1"/>
    </source>
</evidence>
<dbReference type="CDD" id="cd00712">
    <property type="entry name" value="AsnB"/>
    <property type="match status" value="1"/>
</dbReference>
<keyword evidence="4 9" id="KW-0547">Nucleotide-binding</keyword>
<dbReference type="PIRSF" id="PIRSF001589">
    <property type="entry name" value="Asn_synthetase_glu-h"/>
    <property type="match status" value="1"/>
</dbReference>
<dbReference type="Pfam" id="PF13522">
    <property type="entry name" value="GATase_6"/>
    <property type="match status" value="1"/>
</dbReference>
<gene>
    <name evidence="12" type="ORF">AQPW35_25700</name>
</gene>
<comment type="similarity">
    <text evidence="2">Belongs to the asparagine synthetase family.</text>
</comment>
<keyword evidence="13" id="KW-1185">Reference proteome</keyword>
<evidence type="ECO:0000256" key="7">
    <source>
        <dbReference type="ARBA" id="ARBA00048741"/>
    </source>
</evidence>
<dbReference type="Gene3D" id="3.40.50.620">
    <property type="entry name" value="HUPs"/>
    <property type="match status" value="1"/>
</dbReference>
<dbReference type="GO" id="GO:0005524">
    <property type="term" value="F:ATP binding"/>
    <property type="evidence" value="ECO:0007669"/>
    <property type="project" value="UniProtKB-KW"/>
</dbReference>
<keyword evidence="8" id="KW-0028">Amino-acid biosynthesis</keyword>
<dbReference type="GO" id="GO:0005829">
    <property type="term" value="C:cytosol"/>
    <property type="evidence" value="ECO:0007669"/>
    <property type="project" value="TreeGrafter"/>
</dbReference>
<dbReference type="Proteomes" id="UP000301751">
    <property type="component" value="Unassembled WGS sequence"/>
</dbReference>
<evidence type="ECO:0000256" key="3">
    <source>
        <dbReference type="ARBA" id="ARBA00012737"/>
    </source>
</evidence>
<dbReference type="PANTHER" id="PTHR43284">
    <property type="entry name" value="ASPARAGINE SYNTHETASE (GLUTAMINE-HYDROLYZING)"/>
    <property type="match status" value="1"/>
</dbReference>
<evidence type="ECO:0000256" key="6">
    <source>
        <dbReference type="ARBA" id="ARBA00022962"/>
    </source>
</evidence>
<evidence type="ECO:0000256" key="2">
    <source>
        <dbReference type="ARBA" id="ARBA00005752"/>
    </source>
</evidence>
<sequence length="669" mass="73528">MCGLTGFIGLPGPDAALASHGRRMANTLVHRGPDDEGLWTDADAGVCLVHRRLAIVDLSPAGHQPMASASGRYVMAYNGEIYNHADLRRALESEGAGLPWRGHSDTETLLRGIEHWGLDETLRRAVGMFAIALWDRQDRVLHLVRDRFGEKPLYYGWVGQGRDSTFVFGSELKALRAHPGFASPVCRQALALYMRYLYVPAPYSMHRHIYKLEAGCRISLSVPVPPPPEAGLRPPSRHGNLSLVRWWSLADVARQGAADPLPDDAGTLDLLEQALQRAVAQQSLADVPLGAFLSGGVDSSLVVALMQAQSSRPVKTFTIGFDDPAYDESPHAAAVARHLGTDHQVLQVTGTDALAVVPRLPVMYDEPFADSSQIPTHLVCAAARQSVTVALSGDAGDELFGGYNRYFWTPRLWRRLGAIPYPLRQVLSGSLTALSAPTWDRLAAPWQRRGSDGVARVGEKLHKLGRSLRGVRTADDLYLRLVSEWQDPAEVVRADGMLPAGPTTALDDPLPGTGLPDLAARMMYRDSVSYLPGDILCKVDRAAMAISLETRVPFLDHRVAELAWRLPPSMRIRGGQGKWALRQLLDRHVPRTLIERPKQGFGIPLGDWLRGPLRPWAEPLLDPARLAREGHFHPAPITARWAQHLAGRGDHTASLWAVLMFQAWFETVA</sequence>
<comment type="caution">
    <text evidence="12">The sequence shown here is derived from an EMBL/GenBank/DDBJ whole genome shotgun (WGS) entry which is preliminary data.</text>
</comment>
<dbReference type="InterPro" id="IPR014729">
    <property type="entry name" value="Rossmann-like_a/b/a_fold"/>
</dbReference>
<evidence type="ECO:0000256" key="4">
    <source>
        <dbReference type="ARBA" id="ARBA00022741"/>
    </source>
</evidence>
<dbReference type="AlphaFoldDB" id="A0A480APC7"/>
<dbReference type="CDD" id="cd01991">
    <property type="entry name" value="Asn_synthase_B_C"/>
    <property type="match status" value="1"/>
</dbReference>
<evidence type="ECO:0000259" key="11">
    <source>
        <dbReference type="PROSITE" id="PS51278"/>
    </source>
</evidence>
<evidence type="ECO:0000256" key="5">
    <source>
        <dbReference type="ARBA" id="ARBA00022840"/>
    </source>
</evidence>
<dbReference type="NCBIfam" id="TIGR01536">
    <property type="entry name" value="asn_synth_AEB"/>
    <property type="match status" value="1"/>
</dbReference>
<accession>A0A480APC7</accession>
<evidence type="ECO:0000256" key="1">
    <source>
        <dbReference type="ARBA" id="ARBA00005187"/>
    </source>
</evidence>
<dbReference type="SUPFAM" id="SSF52402">
    <property type="entry name" value="Adenine nucleotide alpha hydrolases-like"/>
    <property type="match status" value="1"/>
</dbReference>
<proteinExistence type="inferred from homology"/>
<dbReference type="SUPFAM" id="SSF56235">
    <property type="entry name" value="N-terminal nucleophile aminohydrolases (Ntn hydrolases)"/>
    <property type="match status" value="1"/>
</dbReference>
<dbReference type="OrthoDB" id="9763290at2"/>
<dbReference type="InterPro" id="IPR051786">
    <property type="entry name" value="ASN_synthetase/amidase"/>
</dbReference>
<feature type="binding site" evidence="9">
    <location>
        <position position="105"/>
    </location>
    <ligand>
        <name>L-glutamine</name>
        <dbReference type="ChEBI" id="CHEBI:58359"/>
    </ligand>
</feature>
<dbReference type="EC" id="6.3.5.4" evidence="3"/>